<comment type="subcellular location">
    <subcellularLocation>
        <location evidence="1">Membrane</location>
        <topology evidence="1">Multi-pass membrane protein</topology>
    </subcellularLocation>
</comment>
<evidence type="ECO:0000313" key="10">
    <source>
        <dbReference type="RefSeq" id="XP_023179050.2"/>
    </source>
</evidence>
<evidence type="ECO:0000259" key="8">
    <source>
        <dbReference type="Pfam" id="PF01529"/>
    </source>
</evidence>
<dbReference type="GeneID" id="111604986"/>
<dbReference type="OMA" id="RRFWIFF"/>
<comment type="domain">
    <text evidence="7">The DHHC domain is required for palmitoyltransferase activity.</text>
</comment>
<keyword evidence="9" id="KW-1185">Reference proteome</keyword>
<dbReference type="EC" id="2.3.1.225" evidence="7"/>
<dbReference type="AlphaFoldDB" id="A0A6J1MHY3"/>
<evidence type="ECO:0000256" key="5">
    <source>
        <dbReference type="ARBA" id="ARBA00023136"/>
    </source>
</evidence>
<evidence type="ECO:0000256" key="7">
    <source>
        <dbReference type="RuleBase" id="RU079119"/>
    </source>
</evidence>
<comment type="catalytic activity">
    <reaction evidence="7">
        <text>L-cysteinyl-[protein] + hexadecanoyl-CoA = S-hexadecanoyl-L-cysteinyl-[protein] + CoA</text>
        <dbReference type="Rhea" id="RHEA:36683"/>
        <dbReference type="Rhea" id="RHEA-COMP:10131"/>
        <dbReference type="Rhea" id="RHEA-COMP:11032"/>
        <dbReference type="ChEBI" id="CHEBI:29950"/>
        <dbReference type="ChEBI" id="CHEBI:57287"/>
        <dbReference type="ChEBI" id="CHEBI:57379"/>
        <dbReference type="ChEBI" id="CHEBI:74151"/>
        <dbReference type="EC" id="2.3.1.225"/>
    </reaction>
</comment>
<comment type="similarity">
    <text evidence="7">Belongs to the DHHC palmitoyltransferase family.</text>
</comment>
<dbReference type="GO" id="GO:0016020">
    <property type="term" value="C:membrane"/>
    <property type="evidence" value="ECO:0007669"/>
    <property type="project" value="UniProtKB-SubCell"/>
</dbReference>
<keyword evidence="4 7" id="KW-1133">Transmembrane helix</keyword>
<dbReference type="InterPro" id="IPR001594">
    <property type="entry name" value="Palmitoyltrfase_DHHC"/>
</dbReference>
<keyword evidence="3 7" id="KW-0812">Transmembrane</keyword>
<feature type="transmembrane region" description="Helical" evidence="7">
    <location>
        <begin position="71"/>
        <end position="88"/>
    </location>
</feature>
<keyword evidence="5 7" id="KW-0472">Membrane</keyword>
<dbReference type="OrthoDB" id="302728at2759"/>
<name>A0A6J1MHY3_DROHY</name>
<feature type="transmembrane region" description="Helical" evidence="7">
    <location>
        <begin position="37"/>
        <end position="59"/>
    </location>
</feature>
<dbReference type="KEGG" id="dhe:111604986"/>
<gene>
    <name evidence="10" type="primary">LOC111604986</name>
</gene>
<feature type="transmembrane region" description="Helical" evidence="7">
    <location>
        <begin position="164"/>
        <end position="185"/>
    </location>
</feature>
<dbReference type="Pfam" id="PF01529">
    <property type="entry name" value="DHHC"/>
    <property type="match status" value="1"/>
</dbReference>
<dbReference type="PROSITE" id="PS50216">
    <property type="entry name" value="DHHC"/>
    <property type="match status" value="1"/>
</dbReference>
<keyword evidence="2 7" id="KW-0808">Transferase</keyword>
<sequence length="318" mass="36720">MAKIFVRLLWKMLRVVVWVEQLVWRCISAHRVRIVQIVHPLSVILMLLAIGFFVIYELFYILPECSDVSGVYYKFHCLFMMFLLHNIIGNMVMCWRTDTSFVGLPLDRLNPTPAEAHLWHLCTHCQMLVPPRAWHCRLCNCCMLKRDHHCNVTGNCIGHANQRYFVGLLLHLSLGCCTALTYNVYHLFSQHSQMFSDPIQISMDLDTSNLMNMLFTHKPLSPQLSWMLITGGILKLNIFALVLACAHLIIQLYMASRGSCLYCVYDRSYDLGFWNNMQTVLGKRMFWIALSPFVSSPLPHDGTQWLADPHKPSGKKPV</sequence>
<protein>
    <recommendedName>
        <fullName evidence="7">Palmitoyltransferase</fullName>
        <ecNumber evidence="7">2.3.1.225</ecNumber>
    </recommendedName>
</protein>
<reference evidence="10" key="1">
    <citation type="submission" date="2025-08" db="UniProtKB">
        <authorList>
            <consortium name="RefSeq"/>
        </authorList>
    </citation>
    <scope>IDENTIFICATION</scope>
    <source>
        <strain evidence="10">15085-1641.00</strain>
        <tissue evidence="10">Whole body</tissue>
    </source>
</reference>
<organism evidence="9 10">
    <name type="scientific">Drosophila hydei</name>
    <name type="common">Fruit fly</name>
    <dbReference type="NCBI Taxonomy" id="7224"/>
    <lineage>
        <taxon>Eukaryota</taxon>
        <taxon>Metazoa</taxon>
        <taxon>Ecdysozoa</taxon>
        <taxon>Arthropoda</taxon>
        <taxon>Hexapoda</taxon>
        <taxon>Insecta</taxon>
        <taxon>Pterygota</taxon>
        <taxon>Neoptera</taxon>
        <taxon>Endopterygota</taxon>
        <taxon>Diptera</taxon>
        <taxon>Brachycera</taxon>
        <taxon>Muscomorpha</taxon>
        <taxon>Ephydroidea</taxon>
        <taxon>Drosophilidae</taxon>
        <taxon>Drosophila</taxon>
    </lineage>
</organism>
<feature type="transmembrane region" description="Helical" evidence="7">
    <location>
        <begin position="224"/>
        <end position="250"/>
    </location>
</feature>
<dbReference type="RefSeq" id="XP_023179050.2">
    <property type="nucleotide sequence ID" value="XM_023323282.2"/>
</dbReference>
<evidence type="ECO:0000313" key="9">
    <source>
        <dbReference type="Proteomes" id="UP000504633"/>
    </source>
</evidence>
<dbReference type="GO" id="GO:0019706">
    <property type="term" value="F:protein-cysteine S-palmitoyltransferase activity"/>
    <property type="evidence" value="ECO:0007669"/>
    <property type="project" value="UniProtKB-EC"/>
</dbReference>
<evidence type="ECO:0000256" key="4">
    <source>
        <dbReference type="ARBA" id="ARBA00022989"/>
    </source>
</evidence>
<keyword evidence="6 7" id="KW-0012">Acyltransferase</keyword>
<dbReference type="PANTHER" id="PTHR12246">
    <property type="entry name" value="PALMITOYLTRANSFERASE ZDHHC16"/>
    <property type="match status" value="1"/>
</dbReference>
<dbReference type="InterPro" id="IPR039859">
    <property type="entry name" value="PFA4/ZDH16/20/ERF2-like"/>
</dbReference>
<evidence type="ECO:0000256" key="2">
    <source>
        <dbReference type="ARBA" id="ARBA00022679"/>
    </source>
</evidence>
<feature type="domain" description="Palmitoyltransferase DHHC" evidence="8">
    <location>
        <begin position="120"/>
        <end position="258"/>
    </location>
</feature>
<dbReference type="Proteomes" id="UP000504633">
    <property type="component" value="Unplaced"/>
</dbReference>
<evidence type="ECO:0000256" key="6">
    <source>
        <dbReference type="ARBA" id="ARBA00023315"/>
    </source>
</evidence>
<evidence type="ECO:0000256" key="3">
    <source>
        <dbReference type="ARBA" id="ARBA00022692"/>
    </source>
</evidence>
<proteinExistence type="inferred from homology"/>
<evidence type="ECO:0000256" key="1">
    <source>
        <dbReference type="ARBA" id="ARBA00004141"/>
    </source>
</evidence>
<accession>A0A6J1MHY3</accession>